<dbReference type="STRING" id="1400863.BN873_10059"/>
<dbReference type="GO" id="GO:0016757">
    <property type="term" value="F:glycosyltransferase activity"/>
    <property type="evidence" value="ECO:0007669"/>
    <property type="project" value="InterPro"/>
</dbReference>
<dbReference type="OrthoDB" id="4611853at2"/>
<dbReference type="EMBL" id="CBTJ020000001">
    <property type="protein sequence ID" value="CDI00803.1"/>
    <property type="molecule type" value="Genomic_DNA"/>
</dbReference>
<dbReference type="PANTHER" id="PTHR45947:SF3">
    <property type="entry name" value="SULFOQUINOVOSYL TRANSFERASE SQD2"/>
    <property type="match status" value="1"/>
</dbReference>
<sequence length="406" mass="45415">MIPDKKLLVLSSSYPRWLGDHEPGFIHELSKRLTDQFQVRVLCPHTAGTAVHENFEGVQVIRYRYAPDSLETLVNDGGIINNLKQQPLKWLLVPPFLFGLLWRTWREINRWRPDLIHAHWLLPQGLVVALLSLLNRQTPPFLATSHGADLFALRAWPLKFLKSIAVQKAAALTAVSHAMTTELAALGAPLDKINVLPMGVDINQRFTPSSNQPRSYDEILFVGRLVEKKGLRYLLAAMPEIIANHPSVSLTIVGFGPEESERRAQATALGIAHKVNFIGALAQTELPVLYRRAAVFVAPFIRARSGDQEGLPVTLMEAIACGCPAITGNLEAMSDLFEAEEMDMCVAPADIGMLAKRIIITLKRPDDARYRAECLRLRLSQRLSWETITQQYNTLLQNMLPSPFPK</sequence>
<organism evidence="3 4">
    <name type="scientific">Candidatus Competibacter denitrificans Run_A_D11</name>
    <dbReference type="NCBI Taxonomy" id="1400863"/>
    <lineage>
        <taxon>Bacteria</taxon>
        <taxon>Pseudomonadati</taxon>
        <taxon>Pseudomonadota</taxon>
        <taxon>Gammaproteobacteria</taxon>
        <taxon>Candidatus Competibacteraceae</taxon>
        <taxon>Candidatus Competibacter</taxon>
    </lineage>
</organism>
<gene>
    <name evidence="3" type="ORF">BN873_10059</name>
</gene>
<reference evidence="3" key="1">
    <citation type="submission" date="2013-07" db="EMBL/GenBank/DDBJ databases">
        <authorList>
            <person name="McIlroy S."/>
        </authorList>
    </citation>
    <scope>NUCLEOTIDE SEQUENCE [LARGE SCALE GENOMIC DNA]</scope>
    <source>
        <strain evidence="3">Run_A_D11</strain>
    </source>
</reference>
<dbReference type="Gene3D" id="3.40.50.2000">
    <property type="entry name" value="Glycogen Phosphorylase B"/>
    <property type="match status" value="2"/>
</dbReference>
<name>W6MAL5_9GAMM</name>
<dbReference type="InterPro" id="IPR001296">
    <property type="entry name" value="Glyco_trans_1"/>
</dbReference>
<feature type="domain" description="Glycosyltransferase subfamily 4-like N-terminal" evidence="2">
    <location>
        <begin position="26"/>
        <end position="203"/>
    </location>
</feature>
<evidence type="ECO:0000313" key="3">
    <source>
        <dbReference type="EMBL" id="CDI00803.1"/>
    </source>
</evidence>
<dbReference type="PANTHER" id="PTHR45947">
    <property type="entry name" value="SULFOQUINOVOSYL TRANSFERASE SQD2"/>
    <property type="match status" value="1"/>
</dbReference>
<keyword evidence="3" id="KW-0808">Transferase</keyword>
<accession>W6MAL5</accession>
<dbReference type="Pfam" id="PF00534">
    <property type="entry name" value="Glycos_transf_1"/>
    <property type="match status" value="1"/>
</dbReference>
<dbReference type="InterPro" id="IPR028098">
    <property type="entry name" value="Glyco_trans_4-like_N"/>
</dbReference>
<protein>
    <submittedName>
        <fullName evidence="3">Glycosyl transferase group 1</fullName>
    </submittedName>
</protein>
<evidence type="ECO:0000313" key="4">
    <source>
        <dbReference type="Proteomes" id="UP000035760"/>
    </source>
</evidence>
<dbReference type="Proteomes" id="UP000035760">
    <property type="component" value="Unassembled WGS sequence"/>
</dbReference>
<evidence type="ECO:0000259" key="1">
    <source>
        <dbReference type="Pfam" id="PF00534"/>
    </source>
</evidence>
<dbReference type="AlphaFoldDB" id="W6MAL5"/>
<comment type="caution">
    <text evidence="3">The sequence shown here is derived from an EMBL/GenBank/DDBJ whole genome shotgun (WGS) entry which is preliminary data.</text>
</comment>
<evidence type="ECO:0000259" key="2">
    <source>
        <dbReference type="Pfam" id="PF13439"/>
    </source>
</evidence>
<dbReference type="InterPro" id="IPR050194">
    <property type="entry name" value="Glycosyltransferase_grp1"/>
</dbReference>
<reference evidence="3" key="2">
    <citation type="submission" date="2014-03" db="EMBL/GenBank/DDBJ databases">
        <title>Candidatus Competibacter-lineage genomes retrieved from metagenomes reveal functional metabolic diversity.</title>
        <authorList>
            <person name="McIlroy S.J."/>
            <person name="Albertsen M."/>
            <person name="Andresen E.K."/>
            <person name="Saunders A.M."/>
            <person name="Kristiansen R."/>
            <person name="Stokholm-Bjerregaard M."/>
            <person name="Nielsen K.L."/>
            <person name="Nielsen P.H."/>
        </authorList>
    </citation>
    <scope>NUCLEOTIDE SEQUENCE</scope>
    <source>
        <strain evidence="3">Run_A_D11</strain>
    </source>
</reference>
<dbReference type="Pfam" id="PF13439">
    <property type="entry name" value="Glyco_transf_4"/>
    <property type="match status" value="1"/>
</dbReference>
<feature type="domain" description="Glycosyl transferase family 1" evidence="1">
    <location>
        <begin position="210"/>
        <end position="369"/>
    </location>
</feature>
<proteinExistence type="predicted"/>
<dbReference type="RefSeq" id="WP_048669864.1">
    <property type="nucleotide sequence ID" value="NZ_CBTJ020000001.1"/>
</dbReference>
<dbReference type="SUPFAM" id="SSF53756">
    <property type="entry name" value="UDP-Glycosyltransferase/glycogen phosphorylase"/>
    <property type="match status" value="1"/>
</dbReference>
<keyword evidence="4" id="KW-1185">Reference proteome</keyword>